<protein>
    <submittedName>
        <fullName evidence="2">SusD/RagB family nutrient-binding outer membrane lipoprotein</fullName>
    </submittedName>
</protein>
<dbReference type="InterPro" id="IPR011990">
    <property type="entry name" value="TPR-like_helical_dom_sf"/>
</dbReference>
<dbReference type="InterPro" id="IPR041662">
    <property type="entry name" value="SusD-like_2"/>
</dbReference>
<evidence type="ECO:0000313" key="3">
    <source>
        <dbReference type="Proteomes" id="UP000244450"/>
    </source>
</evidence>
<keyword evidence="3" id="KW-1185">Reference proteome</keyword>
<dbReference type="Proteomes" id="UP000244450">
    <property type="component" value="Unassembled WGS sequence"/>
</dbReference>
<dbReference type="Pfam" id="PF12771">
    <property type="entry name" value="SusD-like_2"/>
    <property type="match status" value="1"/>
</dbReference>
<evidence type="ECO:0000313" key="2">
    <source>
        <dbReference type="EMBL" id="PUZ28698.1"/>
    </source>
</evidence>
<proteinExistence type="predicted"/>
<dbReference type="PROSITE" id="PS51257">
    <property type="entry name" value="PROKAR_LIPOPROTEIN"/>
    <property type="match status" value="1"/>
</dbReference>
<dbReference type="EMBL" id="QCYK01000001">
    <property type="protein sequence ID" value="PUZ28698.1"/>
    <property type="molecule type" value="Genomic_DNA"/>
</dbReference>
<keyword evidence="2" id="KW-0449">Lipoprotein</keyword>
<name>A0A2T7BLZ2_9BACT</name>
<reference evidence="2 3" key="1">
    <citation type="submission" date="2018-04" db="EMBL/GenBank/DDBJ databases">
        <title>Chitinophaga fuyangensis sp. nov., isolated from soil in a chemical factory.</title>
        <authorList>
            <person name="Chen K."/>
        </authorList>
    </citation>
    <scope>NUCLEOTIDE SEQUENCE [LARGE SCALE GENOMIC DNA]</scope>
    <source>
        <strain evidence="2 3">LY-1</strain>
    </source>
</reference>
<dbReference type="AlphaFoldDB" id="A0A2T7BLZ2"/>
<dbReference type="RefSeq" id="WP_108685337.1">
    <property type="nucleotide sequence ID" value="NZ_QCYK01000001.1"/>
</dbReference>
<dbReference type="SUPFAM" id="SSF48452">
    <property type="entry name" value="TPR-like"/>
    <property type="match status" value="1"/>
</dbReference>
<organism evidence="2 3">
    <name type="scientific">Chitinophaga parva</name>
    <dbReference type="NCBI Taxonomy" id="2169414"/>
    <lineage>
        <taxon>Bacteria</taxon>
        <taxon>Pseudomonadati</taxon>
        <taxon>Bacteroidota</taxon>
        <taxon>Chitinophagia</taxon>
        <taxon>Chitinophagales</taxon>
        <taxon>Chitinophagaceae</taxon>
        <taxon>Chitinophaga</taxon>
    </lineage>
</organism>
<gene>
    <name evidence="2" type="ORF">DCC81_04225</name>
</gene>
<dbReference type="OrthoDB" id="9766256at2"/>
<comment type="caution">
    <text evidence="2">The sequence shown here is derived from an EMBL/GenBank/DDBJ whole genome shotgun (WGS) entry which is preliminary data.</text>
</comment>
<dbReference type="Gene3D" id="1.25.40.390">
    <property type="match status" value="1"/>
</dbReference>
<accession>A0A2T7BLZ2</accession>
<sequence length="539" mass="60301">MKKILSATLLLAALVVAMSSCKKSFSDLGENNNKPVKVAPSLLFTGILNDTYEAPYTMAERWGQYYLCNYDYYGNNRYDFGGLSAKVSDVPADYYSTLANVLDMEKAAMANGANATNPYEALGKFFRAYLFTKMSLEVGDLPMTDALQGLNGKQPKYDTQKAIFKQAFIWLDSANTELAKLIANPDQSNTTPGQVLKGDIFLANNLVKWQKVVNTLRIRLLLELSLKATDADLNVPAQFAMILSNPAKYPLMSDATDNLQYTYINPTNKYPNNPDNFGFDALRYNTSNTYIHLLDSLQDPRVYITAEPARYLVDTLKQSATDFKSFVGADPGQALKDMYARNNHGEYSLLNRHHYYDTYTAEPSIQIGFPELMFNIAEGINRGWYTGAPADSFYKAGIRASMDFYGIPVSGPLTVFFLHPGASLGNYDKYNVTVDFNTYYNQATVKYAAGAQGLKQILQQRYLALFRHSGLESYFTYRRTGVPNFTVGDGTGNSNRIPLRFQYNTTERSANTDNYEAALQSQYGGNDDINGVMWLLSSK</sequence>
<evidence type="ECO:0000256" key="1">
    <source>
        <dbReference type="SAM" id="SignalP"/>
    </source>
</evidence>
<keyword evidence="1" id="KW-0732">Signal</keyword>
<feature type="signal peptide" evidence="1">
    <location>
        <begin position="1"/>
        <end position="22"/>
    </location>
</feature>
<feature type="chain" id="PRO_5015427883" evidence="1">
    <location>
        <begin position="23"/>
        <end position="539"/>
    </location>
</feature>